<dbReference type="EMBL" id="JAALFE010000001">
    <property type="protein sequence ID" value="NGQ89703.1"/>
    <property type="molecule type" value="Genomic_DNA"/>
</dbReference>
<dbReference type="InterPro" id="IPR032808">
    <property type="entry name" value="DoxX"/>
</dbReference>
<comment type="subcellular location">
    <subcellularLocation>
        <location evidence="1">Cell membrane</location>
        <topology evidence="1">Multi-pass membrane protein</topology>
    </subcellularLocation>
</comment>
<dbReference type="RefSeq" id="WP_165046783.1">
    <property type="nucleotide sequence ID" value="NZ_JAALFE010000001.1"/>
</dbReference>
<evidence type="ECO:0000256" key="5">
    <source>
        <dbReference type="ARBA" id="ARBA00022989"/>
    </source>
</evidence>
<dbReference type="AlphaFoldDB" id="A0A6M1U475"/>
<keyword evidence="9" id="KW-1185">Reference proteome</keyword>
<comment type="similarity">
    <text evidence="2">Belongs to the DoxX family.</text>
</comment>
<dbReference type="InterPro" id="IPR051907">
    <property type="entry name" value="DoxX-like_oxidoreductase"/>
</dbReference>
<accession>A0A6M1U475</accession>
<feature type="transmembrane region" description="Helical" evidence="7">
    <location>
        <begin position="113"/>
        <end position="130"/>
    </location>
</feature>
<dbReference type="Proteomes" id="UP000474758">
    <property type="component" value="Unassembled WGS sequence"/>
</dbReference>
<sequence length="157" mass="16817">MMLSLVRILNTRLDRLPRDAVTLALRVFPAMVFLQSGRTKVEGLISIKPSTYFLFENEYALPLIPPDLAAILATAAEHVLPVLLILGLFTRLSALGLLGMTAVIQVFVYPGAWITHGLWAAALLAIIAFGPGRLSLDRLIGLDAGGSSGARQGGRPD</sequence>
<keyword evidence="4 7" id="KW-0812">Transmembrane</keyword>
<evidence type="ECO:0000256" key="6">
    <source>
        <dbReference type="ARBA" id="ARBA00023136"/>
    </source>
</evidence>
<evidence type="ECO:0000313" key="8">
    <source>
        <dbReference type="EMBL" id="NGQ89703.1"/>
    </source>
</evidence>
<organism evidence="8 9">
    <name type="scientific">Paragemmobacter kunshanensis</name>
    <dbReference type="NCBI Taxonomy" id="2583234"/>
    <lineage>
        <taxon>Bacteria</taxon>
        <taxon>Pseudomonadati</taxon>
        <taxon>Pseudomonadota</taxon>
        <taxon>Alphaproteobacteria</taxon>
        <taxon>Rhodobacterales</taxon>
        <taxon>Paracoccaceae</taxon>
        <taxon>Paragemmobacter</taxon>
    </lineage>
</organism>
<dbReference type="Pfam" id="PF07681">
    <property type="entry name" value="DoxX"/>
    <property type="match status" value="1"/>
</dbReference>
<dbReference type="PANTHER" id="PTHR33452">
    <property type="entry name" value="OXIDOREDUCTASE CATD-RELATED"/>
    <property type="match status" value="1"/>
</dbReference>
<evidence type="ECO:0000256" key="1">
    <source>
        <dbReference type="ARBA" id="ARBA00004651"/>
    </source>
</evidence>
<gene>
    <name evidence="8" type="ORF">G5V65_02250</name>
</gene>
<evidence type="ECO:0000256" key="2">
    <source>
        <dbReference type="ARBA" id="ARBA00006679"/>
    </source>
</evidence>
<evidence type="ECO:0000256" key="4">
    <source>
        <dbReference type="ARBA" id="ARBA00022692"/>
    </source>
</evidence>
<name>A0A6M1U475_9RHOB</name>
<keyword evidence="5 7" id="KW-1133">Transmembrane helix</keyword>
<keyword evidence="3" id="KW-1003">Cell membrane</keyword>
<proteinExistence type="inferred from homology"/>
<evidence type="ECO:0000313" key="9">
    <source>
        <dbReference type="Proteomes" id="UP000474758"/>
    </source>
</evidence>
<feature type="transmembrane region" description="Helical" evidence="7">
    <location>
        <begin position="83"/>
        <end position="107"/>
    </location>
</feature>
<dbReference type="GO" id="GO:0005886">
    <property type="term" value="C:plasma membrane"/>
    <property type="evidence" value="ECO:0007669"/>
    <property type="project" value="UniProtKB-SubCell"/>
</dbReference>
<keyword evidence="6 7" id="KW-0472">Membrane</keyword>
<reference evidence="8 9" key="1">
    <citation type="submission" date="2020-02" db="EMBL/GenBank/DDBJ databases">
        <title>Rhodobacter translucens sp. nov., a novel bacterium isolated from activated sludge.</title>
        <authorList>
            <person name="Liu J."/>
        </authorList>
    </citation>
    <scope>NUCLEOTIDE SEQUENCE [LARGE SCALE GENOMIC DNA]</scope>
    <source>
        <strain evidence="8 9">HX-7-19</strain>
    </source>
</reference>
<dbReference type="PANTHER" id="PTHR33452:SF1">
    <property type="entry name" value="INNER MEMBRANE PROTEIN YPHA-RELATED"/>
    <property type="match status" value="1"/>
</dbReference>
<comment type="caution">
    <text evidence="8">The sequence shown here is derived from an EMBL/GenBank/DDBJ whole genome shotgun (WGS) entry which is preliminary data.</text>
</comment>
<protein>
    <submittedName>
        <fullName evidence="8">DoxX family protein</fullName>
    </submittedName>
</protein>
<evidence type="ECO:0000256" key="3">
    <source>
        <dbReference type="ARBA" id="ARBA00022475"/>
    </source>
</evidence>
<evidence type="ECO:0000256" key="7">
    <source>
        <dbReference type="SAM" id="Phobius"/>
    </source>
</evidence>